<dbReference type="KEGG" id="agy:ATC03_10610"/>
<dbReference type="STRING" id="453304.ATC03_10610"/>
<proteinExistence type="predicted"/>
<name>A0A191WFW0_9MICO</name>
<evidence type="ECO:0000313" key="1">
    <source>
        <dbReference type="EMBL" id="ANJ27112.1"/>
    </source>
</evidence>
<organism evidence="1 2">
    <name type="scientific">Agromyces aureus</name>
    <dbReference type="NCBI Taxonomy" id="453304"/>
    <lineage>
        <taxon>Bacteria</taxon>
        <taxon>Bacillati</taxon>
        <taxon>Actinomycetota</taxon>
        <taxon>Actinomycetes</taxon>
        <taxon>Micrococcales</taxon>
        <taxon>Microbacteriaceae</taxon>
        <taxon>Agromyces</taxon>
    </lineage>
</organism>
<protein>
    <submittedName>
        <fullName evidence="1">Uncharacterized protein</fullName>
    </submittedName>
</protein>
<dbReference type="AlphaFoldDB" id="A0A191WFW0"/>
<dbReference type="EMBL" id="CP013979">
    <property type="protein sequence ID" value="ANJ27112.1"/>
    <property type="molecule type" value="Genomic_DNA"/>
</dbReference>
<dbReference type="RefSeq" id="WP_067876650.1">
    <property type="nucleotide sequence ID" value="NZ_CP013979.1"/>
</dbReference>
<dbReference type="Proteomes" id="UP000078437">
    <property type="component" value="Chromosome"/>
</dbReference>
<dbReference type="OrthoDB" id="5020792at2"/>
<sequence>MKRIDIYYGGQHYSVSGREYEDVRQEILGGLASGQAWLRVNIGEGQDVPSDLLISPGVAISLVPIAAT</sequence>
<reference evidence="2" key="2">
    <citation type="submission" date="2016-01" db="EMBL/GenBank/DDBJ databases">
        <title>Complete genome sequence of Agromyces aureus AR33T and comparison with related organisms.</title>
        <authorList>
            <person name="Corretto E."/>
            <person name="Antonielli L."/>
            <person name="Sessitsch A."/>
            <person name="Brader G."/>
        </authorList>
    </citation>
    <scope>NUCLEOTIDE SEQUENCE [LARGE SCALE GENOMIC DNA]</scope>
    <source>
        <strain evidence="2">AR33</strain>
    </source>
</reference>
<keyword evidence="2" id="KW-1185">Reference proteome</keyword>
<gene>
    <name evidence="1" type="ORF">ATC03_10610</name>
</gene>
<evidence type="ECO:0000313" key="2">
    <source>
        <dbReference type="Proteomes" id="UP000078437"/>
    </source>
</evidence>
<accession>A0A191WFW0</accession>
<reference evidence="1 2" key="1">
    <citation type="journal article" date="2016" name="Int. J. Syst. Evol. Microbiol.">
        <title>Agromyces aureus sp. nov., isolated from the rhizosphere of Salix caprea L. grown in a heavy-metal-contaminated soil.</title>
        <authorList>
            <person name="Corretto E."/>
            <person name="Antonielli L."/>
            <person name="Sessitsch A."/>
            <person name="Compant S."/>
            <person name="Gorfer M."/>
            <person name="Kuffner M."/>
            <person name="Brader G."/>
        </authorList>
    </citation>
    <scope>NUCLEOTIDE SEQUENCE [LARGE SCALE GENOMIC DNA]</scope>
    <source>
        <strain evidence="1 2">AR33</strain>
    </source>
</reference>